<dbReference type="InterPro" id="IPR012337">
    <property type="entry name" value="RNaseH-like_sf"/>
</dbReference>
<feature type="domain" description="RNase H type-1" evidence="1">
    <location>
        <begin position="1"/>
        <end position="120"/>
    </location>
</feature>
<dbReference type="GO" id="GO:0004523">
    <property type="term" value="F:RNA-DNA hybrid ribonuclease activity"/>
    <property type="evidence" value="ECO:0007669"/>
    <property type="project" value="InterPro"/>
</dbReference>
<dbReference type="CDD" id="cd09279">
    <property type="entry name" value="RNase_HI_like"/>
    <property type="match status" value="1"/>
</dbReference>
<dbReference type="EMBL" id="JACGWJ010000006">
    <property type="protein sequence ID" value="KAL0413117.1"/>
    <property type="molecule type" value="Genomic_DNA"/>
</dbReference>
<reference evidence="2" key="2">
    <citation type="journal article" date="2024" name="Plant">
        <title>Genomic evolution and insights into agronomic trait innovations of Sesamum species.</title>
        <authorList>
            <person name="Miao H."/>
            <person name="Wang L."/>
            <person name="Qu L."/>
            <person name="Liu H."/>
            <person name="Sun Y."/>
            <person name="Le M."/>
            <person name="Wang Q."/>
            <person name="Wei S."/>
            <person name="Zheng Y."/>
            <person name="Lin W."/>
            <person name="Duan Y."/>
            <person name="Cao H."/>
            <person name="Xiong S."/>
            <person name="Wang X."/>
            <person name="Wei L."/>
            <person name="Li C."/>
            <person name="Ma Q."/>
            <person name="Ju M."/>
            <person name="Zhao R."/>
            <person name="Li G."/>
            <person name="Mu C."/>
            <person name="Tian Q."/>
            <person name="Mei H."/>
            <person name="Zhang T."/>
            <person name="Gao T."/>
            <person name="Zhang H."/>
        </authorList>
    </citation>
    <scope>NUCLEOTIDE SEQUENCE</scope>
    <source>
        <strain evidence="2">G02</strain>
    </source>
</reference>
<protein>
    <recommendedName>
        <fullName evidence="1">RNase H type-1 domain-containing protein</fullName>
    </recommendedName>
</protein>
<dbReference type="SUPFAM" id="SSF53098">
    <property type="entry name" value="Ribonuclease H-like"/>
    <property type="match status" value="1"/>
</dbReference>
<dbReference type="PROSITE" id="PS50879">
    <property type="entry name" value="RNASE_H_1"/>
    <property type="match status" value="1"/>
</dbReference>
<dbReference type="Pfam" id="PF13456">
    <property type="entry name" value="RVT_3"/>
    <property type="match status" value="1"/>
</dbReference>
<dbReference type="PANTHER" id="PTHR48475:SF2">
    <property type="entry name" value="RIBONUCLEASE H"/>
    <property type="match status" value="1"/>
</dbReference>
<name>A0AAW2U9M1_SESRA</name>
<gene>
    <name evidence="2" type="ORF">Sradi_1513400</name>
</gene>
<proteinExistence type="predicted"/>
<sequence length="123" mass="14030">MDPQTQLRGAEIIVRDPKGIGFEVAVKLNFAITNNDIEYEVVIAGMKLASQLRARDVVAYRDSQLVAQQFGGTYEAKEISMVRYLKEVHDLQQAFEHFELHQVLREENERADALPNLQMQLLG</sequence>
<dbReference type="InterPro" id="IPR036397">
    <property type="entry name" value="RNaseH_sf"/>
</dbReference>
<evidence type="ECO:0000313" key="2">
    <source>
        <dbReference type="EMBL" id="KAL0413117.1"/>
    </source>
</evidence>
<comment type="caution">
    <text evidence="2">The sequence shown here is derived from an EMBL/GenBank/DDBJ whole genome shotgun (WGS) entry which is preliminary data.</text>
</comment>
<dbReference type="InterPro" id="IPR002156">
    <property type="entry name" value="RNaseH_domain"/>
</dbReference>
<dbReference type="AlphaFoldDB" id="A0AAW2U9M1"/>
<evidence type="ECO:0000259" key="1">
    <source>
        <dbReference type="PROSITE" id="PS50879"/>
    </source>
</evidence>
<reference evidence="2" key="1">
    <citation type="submission" date="2020-06" db="EMBL/GenBank/DDBJ databases">
        <authorList>
            <person name="Li T."/>
            <person name="Hu X."/>
            <person name="Zhang T."/>
            <person name="Song X."/>
            <person name="Zhang H."/>
            <person name="Dai N."/>
            <person name="Sheng W."/>
            <person name="Hou X."/>
            <person name="Wei L."/>
        </authorList>
    </citation>
    <scope>NUCLEOTIDE SEQUENCE</scope>
    <source>
        <strain evidence="2">G02</strain>
        <tissue evidence="2">Leaf</tissue>
    </source>
</reference>
<accession>A0AAW2U9M1</accession>
<dbReference type="Gene3D" id="3.30.420.10">
    <property type="entry name" value="Ribonuclease H-like superfamily/Ribonuclease H"/>
    <property type="match status" value="1"/>
</dbReference>
<organism evidence="2">
    <name type="scientific">Sesamum radiatum</name>
    <name type="common">Black benniseed</name>
    <dbReference type="NCBI Taxonomy" id="300843"/>
    <lineage>
        <taxon>Eukaryota</taxon>
        <taxon>Viridiplantae</taxon>
        <taxon>Streptophyta</taxon>
        <taxon>Embryophyta</taxon>
        <taxon>Tracheophyta</taxon>
        <taxon>Spermatophyta</taxon>
        <taxon>Magnoliopsida</taxon>
        <taxon>eudicotyledons</taxon>
        <taxon>Gunneridae</taxon>
        <taxon>Pentapetalae</taxon>
        <taxon>asterids</taxon>
        <taxon>lamiids</taxon>
        <taxon>Lamiales</taxon>
        <taxon>Pedaliaceae</taxon>
        <taxon>Sesamum</taxon>
    </lineage>
</organism>
<dbReference type="PANTHER" id="PTHR48475">
    <property type="entry name" value="RIBONUCLEASE H"/>
    <property type="match status" value="1"/>
</dbReference>
<dbReference type="GO" id="GO:0003676">
    <property type="term" value="F:nucleic acid binding"/>
    <property type="evidence" value="ECO:0007669"/>
    <property type="project" value="InterPro"/>
</dbReference>